<name>A0A5C6TKZ9_FUSOC</name>
<dbReference type="Proteomes" id="UP000321331">
    <property type="component" value="Unassembled WGS sequence"/>
</dbReference>
<organism evidence="2 3">
    <name type="scientific">Fusarium oxysporum f. sp. cubense</name>
    <dbReference type="NCBI Taxonomy" id="61366"/>
    <lineage>
        <taxon>Eukaryota</taxon>
        <taxon>Fungi</taxon>
        <taxon>Dikarya</taxon>
        <taxon>Ascomycota</taxon>
        <taxon>Pezizomycotina</taxon>
        <taxon>Sordariomycetes</taxon>
        <taxon>Hypocreomycetidae</taxon>
        <taxon>Hypocreales</taxon>
        <taxon>Nectriaceae</taxon>
        <taxon>Fusarium</taxon>
        <taxon>Fusarium oxysporum species complex</taxon>
    </lineage>
</organism>
<evidence type="ECO:0000313" key="2">
    <source>
        <dbReference type="EMBL" id="TXC11303.1"/>
    </source>
</evidence>
<evidence type="ECO:0000256" key="1">
    <source>
        <dbReference type="SAM" id="MobiDB-lite"/>
    </source>
</evidence>
<dbReference type="AlphaFoldDB" id="A0A5C6TKZ9"/>
<protein>
    <submittedName>
        <fullName evidence="2">Uncharacterized protein</fullName>
    </submittedName>
</protein>
<evidence type="ECO:0000313" key="3">
    <source>
        <dbReference type="Proteomes" id="UP000321331"/>
    </source>
</evidence>
<comment type="caution">
    <text evidence="2">The sequence shown here is derived from an EMBL/GenBank/DDBJ whole genome shotgun (WGS) entry which is preliminary data.</text>
</comment>
<accession>A0A5C6TKZ9</accession>
<feature type="region of interest" description="Disordered" evidence="1">
    <location>
        <begin position="1"/>
        <end position="22"/>
    </location>
</feature>
<dbReference type="EMBL" id="VMNF01000003">
    <property type="protein sequence ID" value="TXC11303.1"/>
    <property type="molecule type" value="Genomic_DNA"/>
</dbReference>
<sequence>MDRHYQTTLSTLSSHNQSNSPETTGLHYWTWFWKMLKQGSKSQMNCSISGLAKHICMFHASPLAAG</sequence>
<reference evidence="2 3" key="1">
    <citation type="submission" date="2019-07" db="EMBL/GenBank/DDBJ databases">
        <title>The First High-Quality Draft Genome Sequence of the Causal Agent of the Current Panama Disease Epidemic.</title>
        <authorList>
            <person name="Warmington R.J."/>
            <person name="Kay W."/>
            <person name="Jeffries A."/>
            <person name="Bebber D."/>
            <person name="Moore K."/>
            <person name="Studholme D.J."/>
        </authorList>
    </citation>
    <scope>NUCLEOTIDE SEQUENCE [LARGE SCALE GENOMIC DNA]</scope>
    <source>
        <strain evidence="2 3">TR4</strain>
    </source>
</reference>
<gene>
    <name evidence="2" type="ORF">FocTR4_00006692</name>
</gene>
<proteinExistence type="predicted"/>